<feature type="compositionally biased region" description="Polar residues" evidence="1">
    <location>
        <begin position="30"/>
        <end position="41"/>
    </location>
</feature>
<dbReference type="EMBL" id="SXCS01000007">
    <property type="protein sequence ID" value="NFR62263.1"/>
    <property type="molecule type" value="Genomic_DNA"/>
</dbReference>
<dbReference type="Proteomes" id="UP000223854">
    <property type="component" value="Unassembled WGS sequence"/>
</dbReference>
<evidence type="ECO:0000313" key="4">
    <source>
        <dbReference type="EMBL" id="NFR62263.1"/>
    </source>
</evidence>
<evidence type="ECO:0000313" key="8">
    <source>
        <dbReference type="Proteomes" id="UP000486601"/>
    </source>
</evidence>
<dbReference type="EMBL" id="CP009225">
    <property type="protein sequence ID" value="AKC61154.1"/>
    <property type="molecule type" value="Genomic_DNA"/>
</dbReference>
<evidence type="ECO:0000313" key="5">
    <source>
        <dbReference type="EMBL" id="PHH01604.1"/>
    </source>
</evidence>
<feature type="chain" id="PRO_5044662099" evidence="2">
    <location>
        <begin position="32"/>
        <end position="167"/>
    </location>
</feature>
<dbReference type="GO" id="GO:0030435">
    <property type="term" value="P:sporulation resulting in formation of a cellular spore"/>
    <property type="evidence" value="ECO:0007669"/>
    <property type="project" value="InterPro"/>
</dbReference>
<evidence type="ECO:0000256" key="1">
    <source>
        <dbReference type="SAM" id="MobiDB-lite"/>
    </source>
</evidence>
<protein>
    <submittedName>
        <fullName evidence="3">Sporulation lipoprotein, YhcN/YlaJ family</fullName>
    </submittedName>
    <submittedName>
        <fullName evidence="4">YhcN/YlaJ family sporulation lipoprotein</fullName>
    </submittedName>
</protein>
<dbReference type="KEGG" id="cld:CLSPO_c04240"/>
<sequence>MIKNNKKILLFTTALLSLSLFLGTGCTNKSAQNPPANNNESTQEKAEENKDNVTEKGTDLTNRAQKIADEVTKIDGIDKARVAISEKRALVGVSIPNAAEGKLTDDLKKKVEDTVKNTDKEIDTVAVSADADIYERISKIGDGIKEGKGIEEFGNEFKEIFNRIIPQ</sequence>
<dbReference type="InterPro" id="IPR014247">
    <property type="entry name" value="Spore_lipoprot_YhcN/YlaJ"/>
</dbReference>
<reference evidence="4 8" key="4">
    <citation type="submission" date="2019-04" db="EMBL/GenBank/DDBJ databases">
        <title>Genome sequencing of Clostridium botulinum Groups I-IV and Clostridium butyricum.</title>
        <authorList>
            <person name="Brunt J."/>
            <person name="Van Vliet A.H.M."/>
            <person name="Stringer S.C."/>
            <person name="Carter A.T."/>
            <person name="Peck M.W."/>
        </authorList>
    </citation>
    <scope>NUCLEOTIDE SEQUENCE [LARGE SCALE GENOMIC DNA]</scope>
    <source>
        <strain evidence="4 8">IFR 18/108</strain>
    </source>
</reference>
<dbReference type="PROSITE" id="PS51257">
    <property type="entry name" value="PROKAR_LIPOPROTEIN"/>
    <property type="match status" value="1"/>
</dbReference>
<dbReference type="AlphaFoldDB" id="A0A7X5PAB8"/>
<feature type="compositionally biased region" description="Basic and acidic residues" evidence="1">
    <location>
        <begin position="42"/>
        <end position="58"/>
    </location>
</feature>
<name>A0A7X5PAB8_CLOSG</name>
<dbReference type="Pfam" id="PF09580">
    <property type="entry name" value="Spore_YhcN_YlaJ"/>
    <property type="match status" value="1"/>
</dbReference>
<dbReference type="Proteomes" id="UP000033052">
    <property type="component" value="Chromosome"/>
</dbReference>
<dbReference type="Proteomes" id="UP000486601">
    <property type="component" value="Unassembled WGS sequence"/>
</dbReference>
<evidence type="ECO:0000313" key="3">
    <source>
        <dbReference type="EMBL" id="AKC61154.1"/>
    </source>
</evidence>
<keyword evidence="2" id="KW-0732">Signal</keyword>
<dbReference type="NCBIfam" id="TIGR02898">
    <property type="entry name" value="spore_YhcN_YlaJ"/>
    <property type="match status" value="1"/>
</dbReference>
<dbReference type="EMBL" id="PDLH01000007">
    <property type="protein sequence ID" value="PHH01604.1"/>
    <property type="molecule type" value="Genomic_DNA"/>
</dbReference>
<dbReference type="RefSeq" id="WP_004461550.1">
    <property type="nucleotide sequence ID" value="NZ_CBCRVC010000048.1"/>
</dbReference>
<dbReference type="GeneID" id="92937186"/>
<accession>A0A7X5PAB8</accession>
<reference evidence="5 7" key="3">
    <citation type="submission" date="2017-09" db="EMBL/GenBank/DDBJ databases">
        <title>FDA dAtabase for Regulatory Grade micrObial Sequences (FDA-ARGOS): Supporting development and validation of Infectious Disease Dx tests.</title>
        <authorList>
            <person name="Kerrigan L."/>
            <person name="Long C."/>
            <person name="Tallon L.J."/>
            <person name="Sadzewicz L."/>
            <person name="Ott S."/>
            <person name="Zhao X."/>
            <person name="Nagaraj S."/>
            <person name="Vavikolanu K."/>
            <person name="Aluvathingal J."/>
            <person name="Nadendla S."/>
            <person name="Sichtig H."/>
        </authorList>
    </citation>
    <scope>NUCLEOTIDE SEQUENCE [LARGE SCALE GENOMIC DNA]</scope>
    <source>
        <strain evidence="5 7">FDAARGOS_423</strain>
    </source>
</reference>
<feature type="signal peptide" evidence="2">
    <location>
        <begin position="1"/>
        <end position="31"/>
    </location>
</feature>
<gene>
    <name evidence="3" type="ORF">CLSPO_c04240</name>
    <name evidence="5" type="ORF">CRX47_17915</name>
    <name evidence="4" type="ORF">FDF70_12415</name>
</gene>
<keyword evidence="7" id="KW-1185">Reference proteome</keyword>
<reference evidence="3" key="1">
    <citation type="submission" date="2014-08" db="EMBL/GenBank/DDBJ databases">
        <authorList>
            <person name="Kubiak A."/>
            <person name="Poehlein A."/>
            <person name="Daniel R."/>
            <person name="Minton N.P."/>
        </authorList>
    </citation>
    <scope>NUCLEOTIDE SEQUENCE</scope>
    <source>
        <strain evidence="3">NCIMB 10696</strain>
    </source>
</reference>
<evidence type="ECO:0000256" key="2">
    <source>
        <dbReference type="SAM" id="SignalP"/>
    </source>
</evidence>
<dbReference type="InterPro" id="IPR019076">
    <property type="entry name" value="Spore_lipoprot_YhcN/YlaJ-like"/>
</dbReference>
<evidence type="ECO:0000313" key="7">
    <source>
        <dbReference type="Proteomes" id="UP000223854"/>
    </source>
</evidence>
<evidence type="ECO:0000313" key="6">
    <source>
        <dbReference type="Proteomes" id="UP000033052"/>
    </source>
</evidence>
<reference evidence="3 6" key="2">
    <citation type="journal article" date="2015" name="PLoS ONE">
        <title>A universal mariner transposon system for forward genetic studies in the genus clostridium.</title>
        <authorList>
            <person name="Zhang Y."/>
            <person name="Grosse-Honebrink A."/>
            <person name="Minton N.P."/>
        </authorList>
    </citation>
    <scope>NUCLEOTIDE SEQUENCE [LARGE SCALE GENOMIC DNA]</scope>
    <source>
        <strain evidence="3 6">NCIMB 10696</strain>
    </source>
</reference>
<proteinExistence type="predicted"/>
<keyword evidence="4" id="KW-0449">Lipoprotein</keyword>
<organism evidence="4 8">
    <name type="scientific">Clostridium sporogenes</name>
    <dbReference type="NCBI Taxonomy" id="1509"/>
    <lineage>
        <taxon>Bacteria</taxon>
        <taxon>Bacillati</taxon>
        <taxon>Bacillota</taxon>
        <taxon>Clostridia</taxon>
        <taxon>Eubacteriales</taxon>
        <taxon>Clostridiaceae</taxon>
        <taxon>Clostridium</taxon>
    </lineage>
</organism>
<feature type="region of interest" description="Disordered" evidence="1">
    <location>
        <begin position="30"/>
        <end position="61"/>
    </location>
</feature>